<dbReference type="Pfam" id="PF07884">
    <property type="entry name" value="VKOR"/>
    <property type="match status" value="1"/>
</dbReference>
<proteinExistence type="inferred from homology"/>
<keyword evidence="11" id="KW-0676">Redox-active center</keyword>
<dbReference type="InterPro" id="IPR042406">
    <property type="entry name" value="VKORC1/VKORC1L1"/>
</dbReference>
<evidence type="ECO:0000313" key="15">
    <source>
        <dbReference type="Proteomes" id="UP000837857"/>
    </source>
</evidence>
<name>A0ABN8I453_9NEOP</name>
<comment type="similarity">
    <text evidence="2">Belongs to the VKOR family.</text>
</comment>
<feature type="domain" description="Vitamin K epoxide reductase" evidence="13">
    <location>
        <begin position="3"/>
        <end position="153"/>
    </location>
</feature>
<dbReference type="Gene3D" id="1.20.1440.130">
    <property type="entry name" value="VKOR domain"/>
    <property type="match status" value="1"/>
</dbReference>
<keyword evidence="5" id="KW-0874">Quinone</keyword>
<feature type="non-terminal residue" evidence="14">
    <location>
        <position position="1"/>
    </location>
</feature>
<evidence type="ECO:0000256" key="10">
    <source>
        <dbReference type="ARBA" id="ARBA00023157"/>
    </source>
</evidence>
<keyword evidence="4 12" id="KW-0812">Transmembrane</keyword>
<keyword evidence="7 12" id="KW-1133">Transmembrane helix</keyword>
<evidence type="ECO:0000256" key="2">
    <source>
        <dbReference type="ARBA" id="ARBA00006214"/>
    </source>
</evidence>
<dbReference type="InterPro" id="IPR012932">
    <property type="entry name" value="VKOR"/>
</dbReference>
<keyword evidence="9 12" id="KW-0472">Membrane</keyword>
<sequence>MKARGYDRAVVATAIIGILLSTYALYVEMAAEANPDYKAFCDLSEHASCTRVLTSEFSKGFGFFWEDSSLEVPNCVYGIVFYCTIIFLSTFERPAAVHLQLFLALASVLEVVCVLSSSVFGCLCKQRCVDLSITCFSLTAVSSNVLICRAQRFRVTSPQCHQLIPRPTRMLWQLYV</sequence>
<comment type="subcellular location">
    <subcellularLocation>
        <location evidence="1">Endoplasmic reticulum membrane</location>
        <topology evidence="1">Multi-pass membrane protein</topology>
    </subcellularLocation>
</comment>
<feature type="transmembrane region" description="Helical" evidence="12">
    <location>
        <begin position="101"/>
        <end position="120"/>
    </location>
</feature>
<evidence type="ECO:0000259" key="13">
    <source>
        <dbReference type="SMART" id="SM00756"/>
    </source>
</evidence>
<evidence type="ECO:0000256" key="11">
    <source>
        <dbReference type="ARBA" id="ARBA00023284"/>
    </source>
</evidence>
<evidence type="ECO:0000256" key="7">
    <source>
        <dbReference type="ARBA" id="ARBA00022989"/>
    </source>
</evidence>
<keyword evidence="8" id="KW-0560">Oxidoreductase</keyword>
<dbReference type="EMBL" id="OW152830">
    <property type="protein sequence ID" value="CAH2048581.1"/>
    <property type="molecule type" value="Genomic_DNA"/>
</dbReference>
<evidence type="ECO:0000256" key="9">
    <source>
        <dbReference type="ARBA" id="ARBA00023136"/>
    </source>
</evidence>
<protein>
    <recommendedName>
        <fullName evidence="3">vitamin-K-epoxide reductase (warfarin-sensitive)</fullName>
        <ecNumber evidence="3">1.17.4.4</ecNumber>
    </recommendedName>
</protein>
<gene>
    <name evidence="14" type="ORF">IPOD504_LOCUS6195</name>
</gene>
<evidence type="ECO:0000256" key="6">
    <source>
        <dbReference type="ARBA" id="ARBA00022824"/>
    </source>
</evidence>
<evidence type="ECO:0000256" key="1">
    <source>
        <dbReference type="ARBA" id="ARBA00004477"/>
    </source>
</evidence>
<feature type="transmembrane region" description="Helical" evidence="12">
    <location>
        <begin position="70"/>
        <end position="89"/>
    </location>
</feature>
<evidence type="ECO:0000256" key="3">
    <source>
        <dbReference type="ARBA" id="ARBA00012278"/>
    </source>
</evidence>
<dbReference type="InterPro" id="IPR038354">
    <property type="entry name" value="VKOR_sf"/>
</dbReference>
<evidence type="ECO:0000256" key="5">
    <source>
        <dbReference type="ARBA" id="ARBA00022719"/>
    </source>
</evidence>
<accession>A0ABN8I453</accession>
<evidence type="ECO:0000256" key="4">
    <source>
        <dbReference type="ARBA" id="ARBA00022692"/>
    </source>
</evidence>
<dbReference type="PANTHER" id="PTHR14519:SF8">
    <property type="entry name" value="VITAMIN K EPOXIDE REDUCTASE COMPLEX SUBUNIT 1"/>
    <property type="match status" value="1"/>
</dbReference>
<organism evidence="14 15">
    <name type="scientific">Iphiclides podalirius</name>
    <name type="common">scarce swallowtail</name>
    <dbReference type="NCBI Taxonomy" id="110791"/>
    <lineage>
        <taxon>Eukaryota</taxon>
        <taxon>Metazoa</taxon>
        <taxon>Ecdysozoa</taxon>
        <taxon>Arthropoda</taxon>
        <taxon>Hexapoda</taxon>
        <taxon>Insecta</taxon>
        <taxon>Pterygota</taxon>
        <taxon>Neoptera</taxon>
        <taxon>Endopterygota</taxon>
        <taxon>Lepidoptera</taxon>
        <taxon>Glossata</taxon>
        <taxon>Ditrysia</taxon>
        <taxon>Papilionoidea</taxon>
        <taxon>Papilionidae</taxon>
        <taxon>Papilioninae</taxon>
        <taxon>Iphiclides</taxon>
    </lineage>
</organism>
<dbReference type="PANTHER" id="PTHR14519">
    <property type="entry name" value="VITAMIN K EPOXIDE REDUCTASE COMPLEX, SUBUNIT 1"/>
    <property type="match status" value="1"/>
</dbReference>
<dbReference type="Proteomes" id="UP000837857">
    <property type="component" value="Chromosome 18"/>
</dbReference>
<reference evidence="14" key="1">
    <citation type="submission" date="2022-03" db="EMBL/GenBank/DDBJ databases">
        <authorList>
            <person name="Martin H S."/>
        </authorList>
    </citation>
    <scope>NUCLEOTIDE SEQUENCE</scope>
</reference>
<keyword evidence="10" id="KW-1015">Disulfide bond</keyword>
<dbReference type="SMART" id="SM00756">
    <property type="entry name" value="VKc"/>
    <property type="match status" value="1"/>
</dbReference>
<evidence type="ECO:0000313" key="14">
    <source>
        <dbReference type="EMBL" id="CAH2048581.1"/>
    </source>
</evidence>
<keyword evidence="15" id="KW-1185">Reference proteome</keyword>
<dbReference type="CDD" id="cd12917">
    <property type="entry name" value="VKOR_euk"/>
    <property type="match status" value="1"/>
</dbReference>
<evidence type="ECO:0000256" key="12">
    <source>
        <dbReference type="SAM" id="Phobius"/>
    </source>
</evidence>
<dbReference type="EC" id="1.17.4.4" evidence="3"/>
<keyword evidence="6" id="KW-0256">Endoplasmic reticulum</keyword>
<evidence type="ECO:0000256" key="8">
    <source>
        <dbReference type="ARBA" id="ARBA00023002"/>
    </source>
</evidence>